<accession>A0A3R9DUV9</accession>
<dbReference type="InterPro" id="IPR003658">
    <property type="entry name" value="Anti-sigma_ant"/>
</dbReference>
<dbReference type="Pfam" id="PF13466">
    <property type="entry name" value="STAS_2"/>
    <property type="match status" value="1"/>
</dbReference>
<dbReference type="InterPro" id="IPR036513">
    <property type="entry name" value="STAS_dom_sf"/>
</dbReference>
<dbReference type="SUPFAM" id="SSF52091">
    <property type="entry name" value="SpoIIaa-like"/>
    <property type="match status" value="1"/>
</dbReference>
<proteinExistence type="inferred from homology"/>
<dbReference type="PANTHER" id="PTHR33495">
    <property type="entry name" value="ANTI-SIGMA FACTOR ANTAGONIST TM_1081-RELATED-RELATED"/>
    <property type="match status" value="1"/>
</dbReference>
<sequence>MVTLFSATTRATATGPVVTIGGELDVATAPRLRAELDAAPLERGQLLVVDLAEITFCDSSGISTLIAARDVAEAAGAALALVAVPARLSRTFSLIGLGSFFPTFPTAEAAITAHSP</sequence>
<organism evidence="4 5">
    <name type="scientific">Amycolatopsis eburnea</name>
    <dbReference type="NCBI Taxonomy" id="2267691"/>
    <lineage>
        <taxon>Bacteria</taxon>
        <taxon>Bacillati</taxon>
        <taxon>Actinomycetota</taxon>
        <taxon>Actinomycetes</taxon>
        <taxon>Pseudonocardiales</taxon>
        <taxon>Pseudonocardiaceae</taxon>
        <taxon>Amycolatopsis</taxon>
    </lineage>
</organism>
<evidence type="ECO:0000313" key="5">
    <source>
        <dbReference type="Proteomes" id="UP000267081"/>
    </source>
</evidence>
<comment type="caution">
    <text evidence="4">The sequence shown here is derived from an EMBL/GenBank/DDBJ whole genome shotgun (WGS) entry which is preliminary data.</text>
</comment>
<feature type="domain" description="STAS" evidence="3">
    <location>
        <begin position="17"/>
        <end position="114"/>
    </location>
</feature>
<evidence type="ECO:0000256" key="1">
    <source>
        <dbReference type="ARBA" id="ARBA00009013"/>
    </source>
</evidence>
<dbReference type="NCBIfam" id="TIGR00377">
    <property type="entry name" value="ant_ant_sig"/>
    <property type="match status" value="1"/>
</dbReference>
<dbReference type="PANTHER" id="PTHR33495:SF2">
    <property type="entry name" value="ANTI-SIGMA FACTOR ANTAGONIST TM_1081-RELATED"/>
    <property type="match status" value="1"/>
</dbReference>
<keyword evidence="5" id="KW-1185">Reference proteome</keyword>
<dbReference type="Gene3D" id="3.30.750.24">
    <property type="entry name" value="STAS domain"/>
    <property type="match status" value="1"/>
</dbReference>
<dbReference type="CDD" id="cd07043">
    <property type="entry name" value="STAS_anti-anti-sigma_factors"/>
    <property type="match status" value="1"/>
</dbReference>
<name>A0A3R9DUV9_9PSEU</name>
<dbReference type="OrthoDB" id="3481860at2"/>
<evidence type="ECO:0000256" key="2">
    <source>
        <dbReference type="RuleBase" id="RU003749"/>
    </source>
</evidence>
<dbReference type="InterPro" id="IPR058548">
    <property type="entry name" value="MlaB-like_STAS"/>
</dbReference>
<dbReference type="PROSITE" id="PS50801">
    <property type="entry name" value="STAS"/>
    <property type="match status" value="1"/>
</dbReference>
<reference evidence="4 5" key="1">
    <citation type="submission" date="2018-12" db="EMBL/GenBank/DDBJ databases">
        <title>Amycolatopsis eburnea sp. nov. actinomycete associate with arbuscular mycorrhiza fungal spore.</title>
        <authorList>
            <person name="Lumyong S."/>
            <person name="Chaiya L."/>
        </authorList>
    </citation>
    <scope>NUCLEOTIDE SEQUENCE [LARGE SCALE GENOMIC DNA]</scope>
    <source>
        <strain evidence="4 5">GLM-1</strain>
    </source>
</reference>
<evidence type="ECO:0000313" key="4">
    <source>
        <dbReference type="EMBL" id="RSD14038.1"/>
    </source>
</evidence>
<comment type="similarity">
    <text evidence="1 2">Belongs to the anti-sigma-factor antagonist family.</text>
</comment>
<dbReference type="InterPro" id="IPR002645">
    <property type="entry name" value="STAS_dom"/>
</dbReference>
<evidence type="ECO:0000259" key="3">
    <source>
        <dbReference type="PROSITE" id="PS50801"/>
    </source>
</evidence>
<gene>
    <name evidence="4" type="ORF">EIY87_30795</name>
</gene>
<dbReference type="EMBL" id="RSEC01000058">
    <property type="protein sequence ID" value="RSD14038.1"/>
    <property type="molecule type" value="Genomic_DNA"/>
</dbReference>
<dbReference type="AlphaFoldDB" id="A0A3R9DUV9"/>
<dbReference type="Proteomes" id="UP000267081">
    <property type="component" value="Unassembled WGS sequence"/>
</dbReference>
<protein>
    <recommendedName>
        <fullName evidence="2">Anti-sigma factor antagonist</fullName>
    </recommendedName>
</protein>
<dbReference type="GO" id="GO:0043856">
    <property type="term" value="F:anti-sigma factor antagonist activity"/>
    <property type="evidence" value="ECO:0007669"/>
    <property type="project" value="InterPro"/>
</dbReference>